<dbReference type="Gene3D" id="1.10.510.10">
    <property type="entry name" value="Transferase(Phosphotransferase) domain 1"/>
    <property type="match status" value="1"/>
</dbReference>
<gene>
    <name evidence="7" type="ORF">PGLA1383_LOCUS54832</name>
</gene>
<organism evidence="7 8">
    <name type="scientific">Polarella glacialis</name>
    <name type="common">Dinoflagellate</name>
    <dbReference type="NCBI Taxonomy" id="89957"/>
    <lineage>
        <taxon>Eukaryota</taxon>
        <taxon>Sar</taxon>
        <taxon>Alveolata</taxon>
        <taxon>Dinophyceae</taxon>
        <taxon>Suessiales</taxon>
        <taxon>Suessiaceae</taxon>
        <taxon>Polarella</taxon>
    </lineage>
</organism>
<keyword evidence="4" id="KW-0418">Kinase</keyword>
<dbReference type="EMBL" id="CAJNNV010032395">
    <property type="protein sequence ID" value="CAE8639846.1"/>
    <property type="molecule type" value="Genomic_DNA"/>
</dbReference>
<dbReference type="GO" id="GO:0005524">
    <property type="term" value="F:ATP binding"/>
    <property type="evidence" value="ECO:0007669"/>
    <property type="project" value="UniProtKB-KW"/>
</dbReference>
<keyword evidence="1" id="KW-0723">Serine/threonine-protein kinase</keyword>
<keyword evidence="5" id="KW-0067">ATP-binding</keyword>
<evidence type="ECO:0000256" key="2">
    <source>
        <dbReference type="ARBA" id="ARBA00022679"/>
    </source>
</evidence>
<dbReference type="AlphaFoldDB" id="A0A813HQR2"/>
<dbReference type="InterPro" id="IPR050205">
    <property type="entry name" value="CDPK_Ser/Thr_kinases"/>
</dbReference>
<evidence type="ECO:0000256" key="4">
    <source>
        <dbReference type="ARBA" id="ARBA00022777"/>
    </source>
</evidence>
<protein>
    <recommendedName>
        <fullName evidence="6">Protein kinase domain-containing protein</fullName>
    </recommendedName>
</protein>
<proteinExistence type="predicted"/>
<dbReference type="Pfam" id="PF00069">
    <property type="entry name" value="Pkinase"/>
    <property type="match status" value="1"/>
</dbReference>
<reference evidence="7" key="1">
    <citation type="submission" date="2021-02" db="EMBL/GenBank/DDBJ databases">
        <authorList>
            <person name="Dougan E. K."/>
            <person name="Rhodes N."/>
            <person name="Thang M."/>
            <person name="Chan C."/>
        </authorList>
    </citation>
    <scope>NUCLEOTIDE SEQUENCE</scope>
</reference>
<evidence type="ECO:0000256" key="1">
    <source>
        <dbReference type="ARBA" id="ARBA00022527"/>
    </source>
</evidence>
<dbReference type="OrthoDB" id="406458at2759"/>
<dbReference type="SUPFAM" id="SSF56112">
    <property type="entry name" value="Protein kinase-like (PK-like)"/>
    <property type="match status" value="1"/>
</dbReference>
<dbReference type="InterPro" id="IPR000719">
    <property type="entry name" value="Prot_kinase_dom"/>
</dbReference>
<name>A0A813HQR2_POLGL</name>
<feature type="domain" description="Protein kinase" evidence="6">
    <location>
        <begin position="1"/>
        <end position="130"/>
    </location>
</feature>
<comment type="caution">
    <text evidence="7">The sequence shown here is derived from an EMBL/GenBank/DDBJ whole genome shotgun (WGS) entry which is preliminary data.</text>
</comment>
<feature type="non-terminal residue" evidence="7">
    <location>
        <position position="1"/>
    </location>
</feature>
<evidence type="ECO:0000256" key="3">
    <source>
        <dbReference type="ARBA" id="ARBA00022741"/>
    </source>
</evidence>
<keyword evidence="8" id="KW-1185">Reference proteome</keyword>
<keyword evidence="2" id="KW-0808">Transferase</keyword>
<keyword evidence="3" id="KW-0547">Nucleotide-binding</keyword>
<dbReference type="SMART" id="SM00220">
    <property type="entry name" value="S_TKc"/>
    <property type="match status" value="1"/>
</dbReference>
<dbReference type="PROSITE" id="PS50011">
    <property type="entry name" value="PROTEIN_KINASE_DOM"/>
    <property type="match status" value="1"/>
</dbReference>
<dbReference type="PANTHER" id="PTHR24349">
    <property type="entry name" value="SERINE/THREONINE-PROTEIN KINASE"/>
    <property type="match status" value="1"/>
</dbReference>
<evidence type="ECO:0000259" key="6">
    <source>
        <dbReference type="PROSITE" id="PS50011"/>
    </source>
</evidence>
<sequence length="214" mass="23635">FRDPSATFLQLLDFGSAKPSNDLAKAHSITGTLLYAAPEVFDGVYSRSCDLWSCGIVLFLLVGGQLPFQTSDIMMLRSMHRDPVLTGDCLFRGERWRKAPERARTLVRGLLTFDASSRLTALAALEHRWIQFRDSGELPQDGVAEQAEDTDSEEEGLSGLRRVGSSKIGLADLKRTYFVWNLADECDDDDELPNACGGLEKSQEALNRAAAPHL</sequence>
<evidence type="ECO:0000256" key="5">
    <source>
        <dbReference type="ARBA" id="ARBA00022840"/>
    </source>
</evidence>
<accession>A0A813HQR2</accession>
<evidence type="ECO:0000313" key="7">
    <source>
        <dbReference type="EMBL" id="CAE8639846.1"/>
    </source>
</evidence>
<dbReference type="Proteomes" id="UP000654075">
    <property type="component" value="Unassembled WGS sequence"/>
</dbReference>
<dbReference type="GO" id="GO:0004674">
    <property type="term" value="F:protein serine/threonine kinase activity"/>
    <property type="evidence" value="ECO:0007669"/>
    <property type="project" value="UniProtKB-KW"/>
</dbReference>
<evidence type="ECO:0000313" key="8">
    <source>
        <dbReference type="Proteomes" id="UP000654075"/>
    </source>
</evidence>
<dbReference type="InterPro" id="IPR011009">
    <property type="entry name" value="Kinase-like_dom_sf"/>
</dbReference>